<dbReference type="InterPro" id="IPR055407">
    <property type="entry name" value="TraM_C"/>
</dbReference>
<dbReference type="AlphaFoldDB" id="A0A934PUZ6"/>
<evidence type="ECO:0000259" key="1">
    <source>
        <dbReference type="Pfam" id="PF12508"/>
    </source>
</evidence>
<evidence type="ECO:0000313" key="3">
    <source>
        <dbReference type="Proteomes" id="UP000613193"/>
    </source>
</evidence>
<organism evidence="2 3">
    <name type="scientific">Mucilaginibacter segetis</name>
    <dbReference type="NCBI Taxonomy" id="2793071"/>
    <lineage>
        <taxon>Bacteria</taxon>
        <taxon>Pseudomonadati</taxon>
        <taxon>Bacteroidota</taxon>
        <taxon>Sphingobacteriia</taxon>
        <taxon>Sphingobacteriales</taxon>
        <taxon>Sphingobacteriaceae</taxon>
        <taxon>Mucilaginibacter</taxon>
    </lineage>
</organism>
<reference evidence="2" key="1">
    <citation type="submission" date="2020-12" db="EMBL/GenBank/DDBJ databases">
        <title>Bacterial novel species Mucilaginibacter sp. SD-g isolated from soil.</title>
        <authorList>
            <person name="Jung H.-Y."/>
        </authorList>
    </citation>
    <scope>NUCLEOTIDE SEQUENCE</scope>
    <source>
        <strain evidence="2">SD-g</strain>
    </source>
</reference>
<keyword evidence="3" id="KW-1185">Reference proteome</keyword>
<dbReference type="Proteomes" id="UP000613193">
    <property type="component" value="Unassembled WGS sequence"/>
</dbReference>
<sequence length="402" mass="44578">MKINFKQPKYVLPLILLPFLCLFFYAWQSGFSKPKQALKETVGLNGSVGEVSGDVRKKQLADKLDAYRNTYKEADGLTAVNVIPRENSSNPGYDNDYSGQQKKTLDSIQRAMKLKFGSGTAKGDAPTADINHDRRVARAVEEMSHRQANQRPAVENTPKDKDPMEVFRQQMAIMDSINKQNDPAYKDELKKKQAADKAEKFKKSQVKLTVEKADALSADFNTVVPEKEPAFISAVIDENVTGYAGSRLRLKLLEDIKAGNILVKKGTYLFALVSGFTEQRVTLSITSILYEGKILPVKLDVYDMDGLPGLYVPSSAFRDFTKDLGSNSVQGVTVDGSSGNSQFIMSSLDKVFQSTSSAIADLIRKNKAKLKYNSYLYLIDPDALQNAQKSEGLLSTHEKKSN</sequence>
<dbReference type="Pfam" id="PF12508">
    <property type="entry name" value="Transposon_TraM"/>
    <property type="match status" value="1"/>
</dbReference>
<dbReference type="EMBL" id="JAEHFW010000002">
    <property type="protein sequence ID" value="MBK0380097.1"/>
    <property type="molecule type" value="Genomic_DNA"/>
</dbReference>
<evidence type="ECO:0000313" key="2">
    <source>
        <dbReference type="EMBL" id="MBK0380097.1"/>
    </source>
</evidence>
<dbReference type="InterPro" id="IPR022187">
    <property type="entry name" value="Conjug_transposon_TraM"/>
</dbReference>
<dbReference type="NCBIfam" id="TIGR03779">
    <property type="entry name" value="Bac_Flav_CT_M"/>
    <property type="match status" value="1"/>
</dbReference>
<comment type="caution">
    <text evidence="2">The sequence shown here is derived from an EMBL/GenBank/DDBJ whole genome shotgun (WGS) entry which is preliminary data.</text>
</comment>
<gene>
    <name evidence="2" type="primary">traM</name>
    <name evidence="2" type="ORF">I5M19_12305</name>
</gene>
<dbReference type="RefSeq" id="WP_200066627.1">
    <property type="nucleotide sequence ID" value="NZ_JAEHFW010000002.1"/>
</dbReference>
<protein>
    <submittedName>
        <fullName evidence="2">Conjugative transposon protein TraM</fullName>
    </submittedName>
</protein>
<accession>A0A934PUZ6</accession>
<name>A0A934PUZ6_9SPHI</name>
<feature type="domain" description="Conjugative transposon TraM C-terminal" evidence="1">
    <location>
        <begin position="232"/>
        <end position="378"/>
    </location>
</feature>
<proteinExistence type="predicted"/>